<feature type="region of interest" description="Disordered" evidence="1">
    <location>
        <begin position="1"/>
        <end position="23"/>
    </location>
</feature>
<dbReference type="AlphaFoldDB" id="S5Z0I0"/>
<gene>
    <name evidence="2" type="ORF">M493_11195</name>
</gene>
<evidence type="ECO:0000313" key="2">
    <source>
        <dbReference type="EMBL" id="AGT32489.1"/>
    </source>
</evidence>
<protein>
    <submittedName>
        <fullName evidence="2">Uncharacterized protein</fullName>
    </submittedName>
</protein>
<dbReference type="Proteomes" id="UP000015500">
    <property type="component" value="Chromosome"/>
</dbReference>
<sequence>MQSKDGNRQKKKRPARGGDGKKQICIGGVGGQICYEMVGQTCYNREEAQLRWQLAASPFGFAGSAAEA</sequence>
<evidence type="ECO:0000256" key="1">
    <source>
        <dbReference type="SAM" id="MobiDB-lite"/>
    </source>
</evidence>
<dbReference type="KEGG" id="gjf:M493_11195"/>
<name>S5Z0I0_GEOG3</name>
<dbReference type="STRING" id="1921421.M493_11195"/>
<accession>S5Z0I0</accession>
<dbReference type="EMBL" id="CP006254">
    <property type="protein sequence ID" value="AGT32489.1"/>
    <property type="molecule type" value="Genomic_DNA"/>
</dbReference>
<evidence type="ECO:0000313" key="3">
    <source>
        <dbReference type="Proteomes" id="UP000015500"/>
    </source>
</evidence>
<keyword evidence="3" id="KW-1185">Reference proteome</keyword>
<proteinExistence type="predicted"/>
<organism evidence="2 3">
    <name type="scientific">Geobacillus genomosp. 3</name>
    <dbReference type="NCBI Taxonomy" id="1921421"/>
    <lineage>
        <taxon>Bacteria</taxon>
        <taxon>Bacillati</taxon>
        <taxon>Bacillota</taxon>
        <taxon>Bacilli</taxon>
        <taxon>Bacillales</taxon>
        <taxon>Anoxybacillaceae</taxon>
        <taxon>Geobacillus</taxon>
    </lineage>
</organism>
<reference evidence="2 3" key="1">
    <citation type="journal article" date="2014" name="Genome Announc.">
        <title>Complete Genome Sequence of the Thermophilic Polychlorinated Biphenyl Degrader Geobacillus sp. Strain JF8 (NBRC 109937).</title>
        <authorList>
            <person name="Shintani M."/>
            <person name="Ohtsubo Y."/>
            <person name="Fukuda K."/>
            <person name="Hosoyama A."/>
            <person name="Ohji S."/>
            <person name="Yamazoe A."/>
            <person name="Fujita N."/>
            <person name="Nagata Y."/>
            <person name="Tsuda M."/>
            <person name="Hatta T."/>
            <person name="Kimbara K."/>
        </authorList>
    </citation>
    <scope>NUCLEOTIDE SEQUENCE [LARGE SCALE GENOMIC DNA]</scope>
    <source>
        <strain evidence="2 3">JF8</strain>
    </source>
</reference>
<dbReference type="PATRIC" id="fig|1345697.3.peg.2167"/>
<dbReference type="HOGENOM" id="CLU_204517_0_0_9"/>